<dbReference type="AlphaFoldDB" id="A0A7N4NXW9"/>
<feature type="domain" description="KRAB" evidence="1">
    <location>
        <begin position="15"/>
        <end position="86"/>
    </location>
</feature>
<accession>A0A7N4NXW9</accession>
<dbReference type="InterPro" id="IPR036051">
    <property type="entry name" value="KRAB_dom_sf"/>
</dbReference>
<reference evidence="2" key="3">
    <citation type="submission" date="2025-09" db="UniProtKB">
        <authorList>
            <consortium name="Ensembl"/>
        </authorList>
    </citation>
    <scope>IDENTIFICATION</scope>
</reference>
<evidence type="ECO:0000259" key="1">
    <source>
        <dbReference type="PROSITE" id="PS50805"/>
    </source>
</evidence>
<dbReference type="Pfam" id="PF01352">
    <property type="entry name" value="KRAB"/>
    <property type="match status" value="1"/>
</dbReference>
<dbReference type="PROSITE" id="PS50805">
    <property type="entry name" value="KRAB"/>
    <property type="match status" value="1"/>
</dbReference>
<dbReference type="Ensembl" id="ENSSHAT00000051259.1">
    <property type="protein sequence ID" value="ENSSHAP00000029949.1"/>
    <property type="gene ID" value="ENSSHAG00000031789.1"/>
</dbReference>
<keyword evidence="3" id="KW-1185">Reference proteome</keyword>
<reference evidence="2 3" key="1">
    <citation type="journal article" date="2011" name="Proc. Natl. Acad. Sci. U.S.A.">
        <title>Genetic diversity and population structure of the endangered marsupial Sarcophilus harrisii (Tasmanian devil).</title>
        <authorList>
            <person name="Miller W."/>
            <person name="Hayes V.M."/>
            <person name="Ratan A."/>
            <person name="Petersen D.C."/>
            <person name="Wittekindt N.E."/>
            <person name="Miller J."/>
            <person name="Walenz B."/>
            <person name="Knight J."/>
            <person name="Qi J."/>
            <person name="Zhao F."/>
            <person name="Wang Q."/>
            <person name="Bedoya-Reina O.C."/>
            <person name="Katiyar N."/>
            <person name="Tomsho L.P."/>
            <person name="Kasson L.M."/>
            <person name="Hardie R.A."/>
            <person name="Woodbridge P."/>
            <person name="Tindall E.A."/>
            <person name="Bertelsen M.F."/>
            <person name="Dixon D."/>
            <person name="Pyecroft S."/>
            <person name="Helgen K.M."/>
            <person name="Lesk A.M."/>
            <person name="Pringle T.H."/>
            <person name="Patterson N."/>
            <person name="Zhang Y."/>
            <person name="Kreiss A."/>
            <person name="Woods G.M."/>
            <person name="Jones M.E."/>
            <person name="Schuster S.C."/>
        </authorList>
    </citation>
    <scope>NUCLEOTIDE SEQUENCE [LARGE SCALE GENOMIC DNA]</scope>
</reference>
<dbReference type="PANTHER" id="PTHR23232">
    <property type="entry name" value="KRAB DOMAIN C2H2 ZINC FINGER"/>
    <property type="match status" value="1"/>
</dbReference>
<protein>
    <recommendedName>
        <fullName evidence="1">KRAB domain-containing protein</fullName>
    </recommendedName>
</protein>
<dbReference type="CDD" id="cd07765">
    <property type="entry name" value="KRAB_A-box"/>
    <property type="match status" value="1"/>
</dbReference>
<proteinExistence type="predicted"/>
<dbReference type="InterPro" id="IPR050169">
    <property type="entry name" value="Krueppel_C2H2_ZnF"/>
</dbReference>
<dbReference type="SMART" id="SM00349">
    <property type="entry name" value="KRAB"/>
    <property type="match status" value="1"/>
</dbReference>
<dbReference type="GeneTree" id="ENSGT00940000154650"/>
<dbReference type="Proteomes" id="UP000007648">
    <property type="component" value="Unassembled WGS sequence"/>
</dbReference>
<evidence type="ECO:0000313" key="3">
    <source>
        <dbReference type="Proteomes" id="UP000007648"/>
    </source>
</evidence>
<organism evidence="2 3">
    <name type="scientific">Sarcophilus harrisii</name>
    <name type="common">Tasmanian devil</name>
    <name type="synonym">Sarcophilus laniarius</name>
    <dbReference type="NCBI Taxonomy" id="9305"/>
    <lineage>
        <taxon>Eukaryota</taxon>
        <taxon>Metazoa</taxon>
        <taxon>Chordata</taxon>
        <taxon>Craniata</taxon>
        <taxon>Vertebrata</taxon>
        <taxon>Euteleostomi</taxon>
        <taxon>Mammalia</taxon>
        <taxon>Metatheria</taxon>
        <taxon>Dasyuromorphia</taxon>
        <taxon>Dasyuridae</taxon>
        <taxon>Sarcophilus</taxon>
    </lineage>
</organism>
<name>A0A7N4NXW9_SARHA</name>
<evidence type="ECO:0000313" key="2">
    <source>
        <dbReference type="Ensembl" id="ENSSHAP00000029949.1"/>
    </source>
</evidence>
<dbReference type="PANTHER" id="PTHR23232:SF163">
    <property type="entry name" value="ZINC FINGER PROTEIN 589"/>
    <property type="match status" value="1"/>
</dbReference>
<dbReference type="SUPFAM" id="SSF109640">
    <property type="entry name" value="KRAB domain (Kruppel-associated box)"/>
    <property type="match status" value="1"/>
</dbReference>
<dbReference type="InterPro" id="IPR001909">
    <property type="entry name" value="KRAB"/>
</dbReference>
<reference evidence="2" key="2">
    <citation type="submission" date="2025-08" db="UniProtKB">
        <authorList>
            <consortium name="Ensembl"/>
        </authorList>
    </citation>
    <scope>IDENTIFICATION</scope>
</reference>
<dbReference type="Gene3D" id="6.10.140.140">
    <property type="match status" value="1"/>
</dbReference>
<gene>
    <name evidence="2" type="primary">LOC100916702</name>
</gene>
<sequence length="96" mass="10927">MVPSLLSAGTPQESVTFKDVAVDFTQDEWMHLDSSQKEFYRDVMLENYSNLVCLGLAFSKPYIIYQLERREAPWIPEGDITRISHPGLGCANIQAF</sequence>
<dbReference type="GO" id="GO:0006355">
    <property type="term" value="P:regulation of DNA-templated transcription"/>
    <property type="evidence" value="ECO:0007669"/>
    <property type="project" value="InterPro"/>
</dbReference>